<feature type="region of interest" description="Disordered" evidence="1">
    <location>
        <begin position="60"/>
        <end position="97"/>
    </location>
</feature>
<dbReference type="AlphaFoldDB" id="A0A4Q7WMG9"/>
<gene>
    <name evidence="3" type="ORF">EV645_6922</name>
</gene>
<keyword evidence="3" id="KW-0238">DNA-binding</keyword>
<dbReference type="RefSeq" id="WP_198682051.1">
    <property type="nucleotide sequence ID" value="NZ_SHKR01000016.1"/>
</dbReference>
<protein>
    <submittedName>
        <fullName evidence="3">Cro/C1-type helix-turn-helix DNA-binding protein</fullName>
    </submittedName>
</protein>
<feature type="compositionally biased region" description="Low complexity" evidence="1">
    <location>
        <begin position="61"/>
        <end position="82"/>
    </location>
</feature>
<keyword evidence="4" id="KW-1185">Reference proteome</keyword>
<name>A0A4Q7WMG9_9ACTN</name>
<dbReference type="Proteomes" id="UP000292027">
    <property type="component" value="Unassembled WGS sequence"/>
</dbReference>
<accession>A0A4Q7WMG9</accession>
<dbReference type="GO" id="GO:0003677">
    <property type="term" value="F:DNA binding"/>
    <property type="evidence" value="ECO:0007669"/>
    <property type="project" value="UniProtKB-KW"/>
</dbReference>
<feature type="compositionally biased region" description="Basic residues" evidence="1">
    <location>
        <begin position="84"/>
        <end position="97"/>
    </location>
</feature>
<reference evidence="3 4" key="1">
    <citation type="journal article" date="2015" name="Stand. Genomic Sci.">
        <title>Genomic Encyclopedia of Bacterial and Archaeal Type Strains, Phase III: the genomes of soil and plant-associated and newly described type strains.</title>
        <authorList>
            <person name="Whitman W.B."/>
            <person name="Woyke T."/>
            <person name="Klenk H.P."/>
            <person name="Zhou Y."/>
            <person name="Lilburn T.G."/>
            <person name="Beck B.J."/>
            <person name="De Vos P."/>
            <person name="Vandamme P."/>
            <person name="Eisen J.A."/>
            <person name="Garrity G."/>
            <person name="Hugenholtz P."/>
            <person name="Kyrpides N.C."/>
        </authorList>
    </citation>
    <scope>NUCLEOTIDE SEQUENCE [LARGE SCALE GENOMIC DNA]</scope>
    <source>
        <strain evidence="3 4">VKM Ac-2540</strain>
    </source>
</reference>
<evidence type="ECO:0000256" key="1">
    <source>
        <dbReference type="SAM" id="MobiDB-lite"/>
    </source>
</evidence>
<comment type="caution">
    <text evidence="3">The sequence shown here is derived from an EMBL/GenBank/DDBJ whole genome shotgun (WGS) entry which is preliminary data.</text>
</comment>
<evidence type="ECO:0000313" key="3">
    <source>
        <dbReference type="EMBL" id="RZU10459.1"/>
    </source>
</evidence>
<dbReference type="InterPro" id="IPR001387">
    <property type="entry name" value="Cro/C1-type_HTH"/>
</dbReference>
<sequence>MAEQRRIGYKWNLRTVMAQRNLWKSTELMPLLKSRGINLSESQVYRLATATPERIPARTLRPCATSSAASPTTCSSRTSSCAQRRPRTRRSGPRTSE</sequence>
<proteinExistence type="predicted"/>
<feature type="domain" description="HTH cro/C1-type" evidence="2">
    <location>
        <begin position="12"/>
        <end position="60"/>
    </location>
</feature>
<dbReference type="EMBL" id="SHKR01000016">
    <property type="protein sequence ID" value="RZU10459.1"/>
    <property type="molecule type" value="Genomic_DNA"/>
</dbReference>
<evidence type="ECO:0000313" key="4">
    <source>
        <dbReference type="Proteomes" id="UP000292027"/>
    </source>
</evidence>
<dbReference type="Pfam" id="PF13443">
    <property type="entry name" value="HTH_26"/>
    <property type="match status" value="1"/>
</dbReference>
<organism evidence="3 4">
    <name type="scientific">Kribbella rubisoli</name>
    <dbReference type="NCBI Taxonomy" id="3075929"/>
    <lineage>
        <taxon>Bacteria</taxon>
        <taxon>Bacillati</taxon>
        <taxon>Actinomycetota</taxon>
        <taxon>Actinomycetes</taxon>
        <taxon>Propionibacteriales</taxon>
        <taxon>Kribbellaceae</taxon>
        <taxon>Kribbella</taxon>
    </lineage>
</organism>
<evidence type="ECO:0000259" key="2">
    <source>
        <dbReference type="Pfam" id="PF13443"/>
    </source>
</evidence>